<dbReference type="GO" id="GO:0016853">
    <property type="term" value="F:isomerase activity"/>
    <property type="evidence" value="ECO:0007669"/>
    <property type="project" value="UniProtKB-KW"/>
</dbReference>
<dbReference type="Pfam" id="PF01380">
    <property type="entry name" value="SIS"/>
    <property type="match status" value="2"/>
</dbReference>
<reference evidence="6 7" key="1">
    <citation type="submission" date="2014-11" db="EMBL/GenBank/DDBJ databases">
        <title>Draft genome sequence of Chelonobacter oris 1662T, associated with respiratory disease in Hermann's Tortoises.</title>
        <authorList>
            <person name="Kudirkiene E."/>
            <person name="Hansen M.J."/>
            <person name="Bojesen A.M."/>
        </authorList>
    </citation>
    <scope>NUCLEOTIDE SEQUENCE [LARGE SCALE GENOMIC DNA]</scope>
    <source>
        <strain evidence="6 7">1662</strain>
    </source>
</reference>
<evidence type="ECO:0000256" key="1">
    <source>
        <dbReference type="ARBA" id="ARBA00007748"/>
    </source>
</evidence>
<dbReference type="GO" id="GO:0016787">
    <property type="term" value="F:hydrolase activity"/>
    <property type="evidence" value="ECO:0007669"/>
    <property type="project" value="UniProtKB-KW"/>
</dbReference>
<evidence type="ECO:0000256" key="4">
    <source>
        <dbReference type="ARBA" id="ARBA00029292"/>
    </source>
</evidence>
<keyword evidence="3" id="KW-0378">Hydrolase</keyword>
<feature type="domain" description="SIS" evidence="5">
    <location>
        <begin position="48"/>
        <end position="206"/>
    </location>
</feature>
<dbReference type="RefSeq" id="WP_034613686.1">
    <property type="nucleotide sequence ID" value="NZ_JSUM01000004.1"/>
</dbReference>
<evidence type="ECO:0000313" key="6">
    <source>
        <dbReference type="EMBL" id="KGQ70932.1"/>
    </source>
</evidence>
<evidence type="ECO:0000313" key="7">
    <source>
        <dbReference type="Proteomes" id="UP000030380"/>
    </source>
</evidence>
<keyword evidence="2" id="KW-0677">Repeat</keyword>
<comment type="caution">
    <text evidence="6">The sequence shown here is derived from an EMBL/GenBank/DDBJ whole genome shotgun (WGS) entry which is preliminary data.</text>
</comment>
<dbReference type="InterPro" id="IPR001347">
    <property type="entry name" value="SIS_dom"/>
</dbReference>
<dbReference type="GO" id="GO:1901135">
    <property type="term" value="P:carbohydrate derivative metabolic process"/>
    <property type="evidence" value="ECO:0007669"/>
    <property type="project" value="InterPro"/>
</dbReference>
<dbReference type="SUPFAM" id="SSF53697">
    <property type="entry name" value="SIS domain"/>
    <property type="match status" value="1"/>
</dbReference>
<dbReference type="PANTHER" id="PTHR32502">
    <property type="entry name" value="N-ACETYLGALACTOSAMINE PERMEASE II COMPONENT-RELATED"/>
    <property type="match status" value="1"/>
</dbReference>
<dbReference type="GO" id="GO:0005886">
    <property type="term" value="C:plasma membrane"/>
    <property type="evidence" value="ECO:0007669"/>
    <property type="project" value="TreeGrafter"/>
</dbReference>
<dbReference type="AlphaFoldDB" id="A0A0A3AT30"/>
<keyword evidence="7" id="KW-1185">Reference proteome</keyword>
<comment type="similarity">
    <text evidence="1">Belongs to the SIS family. AgaS subfamily.</text>
</comment>
<dbReference type="EMBL" id="JSUM01000004">
    <property type="protein sequence ID" value="KGQ70932.1"/>
    <property type="molecule type" value="Genomic_DNA"/>
</dbReference>
<dbReference type="GO" id="GO:0097367">
    <property type="term" value="F:carbohydrate derivative binding"/>
    <property type="evidence" value="ECO:0007669"/>
    <property type="project" value="InterPro"/>
</dbReference>
<dbReference type="PROSITE" id="PS51464">
    <property type="entry name" value="SIS"/>
    <property type="match status" value="2"/>
</dbReference>
<dbReference type="PANTHER" id="PTHR32502:SF3">
    <property type="entry name" value="D-GALACTOSAMINE-6-PHOSPHATE DEAMINASE AGAS-RELATED"/>
    <property type="match status" value="1"/>
</dbReference>
<name>A0A0A3AT30_9PAST</name>
<evidence type="ECO:0000256" key="3">
    <source>
        <dbReference type="ARBA" id="ARBA00022801"/>
    </source>
</evidence>
<evidence type="ECO:0000256" key="2">
    <source>
        <dbReference type="ARBA" id="ARBA00022737"/>
    </source>
</evidence>
<keyword evidence="6" id="KW-0413">Isomerase</keyword>
<gene>
    <name evidence="6" type="ORF">OA57_03590</name>
</gene>
<dbReference type="Proteomes" id="UP000030380">
    <property type="component" value="Unassembled WGS sequence"/>
</dbReference>
<proteinExistence type="inferred from homology"/>
<dbReference type="InterPro" id="IPR035464">
    <property type="entry name" value="SIS_AgaS"/>
</dbReference>
<dbReference type="Gene3D" id="3.40.50.10490">
    <property type="entry name" value="Glucose-6-phosphate isomerase like protein, domain 1"/>
    <property type="match status" value="2"/>
</dbReference>
<dbReference type="CDD" id="cd05010">
    <property type="entry name" value="SIS_AgaS_like"/>
    <property type="match status" value="1"/>
</dbReference>
<evidence type="ECO:0000259" key="5">
    <source>
        <dbReference type="PROSITE" id="PS51464"/>
    </source>
</evidence>
<dbReference type="GO" id="GO:0009401">
    <property type="term" value="P:phosphoenolpyruvate-dependent sugar phosphotransferase system"/>
    <property type="evidence" value="ECO:0007669"/>
    <property type="project" value="TreeGrafter"/>
</dbReference>
<protein>
    <submittedName>
        <fullName evidence="6">Sugar isomerase</fullName>
    </submittedName>
</protein>
<sequence>MKYLGIEAEKLEQSQAFWTAKEICQQPVCWQQTQALIEAQQPQIEKFLAPLTAQSELRIILTGAGSSAFSGEILAPFMNQLIKRQTRAIPTTDLVSNPYHYLEKDKPTLLISFARSGNSPESTAAVQLVNQIVDNGYHLIITCNQQGQLYQENCNAENAYTLALSPQTHDNGFAMTSSFSSMTLAAAILFLQPHFAPERLAQLAETADHFIQTRHSQVKSIASEPVERIVYLGSGGFKGLAQESALKLLELTAGEVVAIYDTPLGFRHGPKSIINANTTVIVYLSNDAYTRRYDIDLCHEILRDGKMQRLVVLTAEPEPSLPEENQICFTALGDAADIALVFPYVTFAQQFAFYRSFLSGHTTDNPCPSGEVNRVVQGVTIHPYQS</sequence>
<feature type="domain" description="SIS" evidence="5">
    <location>
        <begin position="217"/>
        <end position="366"/>
    </location>
</feature>
<dbReference type="OrthoDB" id="9779207at2"/>
<comment type="catalytic activity">
    <reaction evidence="4">
        <text>D-galactosamine 6-phosphate + H2O = D-tagatopyranose 1-phosphate + NH4(+)</text>
        <dbReference type="Rhea" id="RHEA:47680"/>
        <dbReference type="ChEBI" id="CHEBI:15377"/>
        <dbReference type="ChEBI" id="CHEBI:28938"/>
        <dbReference type="ChEBI" id="CHEBI:71674"/>
        <dbReference type="ChEBI" id="CHEBI:138150"/>
    </reaction>
</comment>
<dbReference type="STRING" id="505317.OA57_03590"/>
<organism evidence="6 7">
    <name type="scientific">Chelonobacter oris</name>
    <dbReference type="NCBI Taxonomy" id="505317"/>
    <lineage>
        <taxon>Bacteria</taxon>
        <taxon>Pseudomonadati</taxon>
        <taxon>Pseudomonadota</taxon>
        <taxon>Gammaproteobacteria</taxon>
        <taxon>Pasteurellales</taxon>
        <taxon>Pasteurellaceae</taxon>
        <taxon>Chelonobacter</taxon>
    </lineage>
</organism>
<dbReference type="InterPro" id="IPR046348">
    <property type="entry name" value="SIS_dom_sf"/>
</dbReference>
<dbReference type="InterPro" id="IPR050303">
    <property type="entry name" value="GatZ_KbaZ_carbometab"/>
</dbReference>
<accession>A0A0A3AT30</accession>
<dbReference type="InterPro" id="IPR035466">
    <property type="entry name" value="GlmS/AgaS_SIS"/>
</dbReference>
<dbReference type="CDD" id="cd05008">
    <property type="entry name" value="SIS_GlmS_GlmD_1"/>
    <property type="match status" value="1"/>
</dbReference>